<dbReference type="OrthoDB" id="1730360at2759"/>
<reference evidence="4 5" key="1">
    <citation type="submission" date="2020-10" db="EMBL/GenBank/DDBJ databases">
        <title>The Coptis chinensis genome and diversification of protoberbering-type alkaloids.</title>
        <authorList>
            <person name="Wang B."/>
            <person name="Shu S."/>
            <person name="Song C."/>
            <person name="Liu Y."/>
        </authorList>
    </citation>
    <scope>NUCLEOTIDE SEQUENCE [LARGE SCALE GENOMIC DNA]</scope>
    <source>
        <strain evidence="4">HL-2020</strain>
        <tissue evidence="4">Leaf</tissue>
    </source>
</reference>
<evidence type="ECO:0000256" key="2">
    <source>
        <dbReference type="ARBA" id="ARBA00022737"/>
    </source>
</evidence>
<evidence type="ECO:0000313" key="4">
    <source>
        <dbReference type="EMBL" id="KAF9619829.1"/>
    </source>
</evidence>
<dbReference type="PANTHER" id="PTHR45717:SF5">
    <property type="entry name" value="PENTACOTRIPEPTIDE-REPEAT REGION OF PRORP DOMAIN-CONTAINING PROTEIN"/>
    <property type="match status" value="1"/>
</dbReference>
<dbReference type="NCBIfam" id="TIGR00756">
    <property type="entry name" value="PPR"/>
    <property type="match status" value="1"/>
</dbReference>
<keyword evidence="5" id="KW-1185">Reference proteome</keyword>
<proteinExistence type="inferred from homology"/>
<protein>
    <recommendedName>
        <fullName evidence="6">Pentatricopeptide repeat-containing protein</fullName>
    </recommendedName>
</protein>
<accession>A0A835IMC4</accession>
<dbReference type="Proteomes" id="UP000631114">
    <property type="component" value="Unassembled WGS sequence"/>
</dbReference>
<dbReference type="PROSITE" id="PS51375">
    <property type="entry name" value="PPR"/>
    <property type="match status" value="1"/>
</dbReference>
<comment type="caution">
    <text evidence="4">The sequence shown here is derived from an EMBL/GenBank/DDBJ whole genome shotgun (WGS) entry which is preliminary data.</text>
</comment>
<dbReference type="Gene3D" id="1.25.40.10">
    <property type="entry name" value="Tetratricopeptide repeat domain"/>
    <property type="match status" value="1"/>
</dbReference>
<dbReference type="GO" id="GO:0003729">
    <property type="term" value="F:mRNA binding"/>
    <property type="evidence" value="ECO:0007669"/>
    <property type="project" value="UniProtKB-ARBA"/>
</dbReference>
<dbReference type="PANTHER" id="PTHR45717">
    <property type="entry name" value="OS12G0527900 PROTEIN"/>
    <property type="match status" value="1"/>
</dbReference>
<dbReference type="Pfam" id="PF12854">
    <property type="entry name" value="PPR_1"/>
    <property type="match status" value="1"/>
</dbReference>
<evidence type="ECO:0000256" key="3">
    <source>
        <dbReference type="PROSITE-ProRule" id="PRU00708"/>
    </source>
</evidence>
<dbReference type="EMBL" id="JADFTS010000002">
    <property type="protein sequence ID" value="KAF9619829.1"/>
    <property type="molecule type" value="Genomic_DNA"/>
</dbReference>
<dbReference type="GO" id="GO:0005739">
    <property type="term" value="C:mitochondrion"/>
    <property type="evidence" value="ECO:0007669"/>
    <property type="project" value="TreeGrafter"/>
</dbReference>
<dbReference type="InterPro" id="IPR011990">
    <property type="entry name" value="TPR-like_helical_dom_sf"/>
</dbReference>
<feature type="repeat" description="PPR" evidence="3">
    <location>
        <begin position="84"/>
        <end position="118"/>
    </location>
</feature>
<evidence type="ECO:0000313" key="5">
    <source>
        <dbReference type="Proteomes" id="UP000631114"/>
    </source>
</evidence>
<evidence type="ECO:0000256" key="1">
    <source>
        <dbReference type="ARBA" id="ARBA00007626"/>
    </source>
</evidence>
<dbReference type="InterPro" id="IPR002885">
    <property type="entry name" value="PPR_rpt"/>
</dbReference>
<sequence length="224" mass="25687">MSLGKERDSNLFRKLITLRDKNKDNIATDTLNEWMDQGNDINKRRLIGIVNELRKYRKYNRAIQTNGVDKAEMYFKSLPGNAKNELTYGALLHCYCKGNMLNEATMLLEKMRELDYASSTLVYNNIMSLLVGVGEPGSVPVVIKEMKSLSDKANLALKEVENMDKLRNRKAYHLLLTMYSSVSNKLGVYRVWESLKLNFPETTNNGSYLVMLQALSTLWVTQKN</sequence>
<organism evidence="4 5">
    <name type="scientific">Coptis chinensis</name>
    <dbReference type="NCBI Taxonomy" id="261450"/>
    <lineage>
        <taxon>Eukaryota</taxon>
        <taxon>Viridiplantae</taxon>
        <taxon>Streptophyta</taxon>
        <taxon>Embryophyta</taxon>
        <taxon>Tracheophyta</taxon>
        <taxon>Spermatophyta</taxon>
        <taxon>Magnoliopsida</taxon>
        <taxon>Ranunculales</taxon>
        <taxon>Ranunculaceae</taxon>
        <taxon>Coptidoideae</taxon>
        <taxon>Coptis</taxon>
    </lineage>
</organism>
<gene>
    <name evidence="4" type="ORF">IFM89_009580</name>
</gene>
<keyword evidence="2" id="KW-0677">Repeat</keyword>
<name>A0A835IMC4_9MAGN</name>
<evidence type="ECO:0008006" key="6">
    <source>
        <dbReference type="Google" id="ProtNLM"/>
    </source>
</evidence>
<dbReference type="AlphaFoldDB" id="A0A835IMC4"/>
<comment type="similarity">
    <text evidence="1">Belongs to the PPR family. P subfamily.</text>
</comment>